<name>A0AAV7S831_PLEWA</name>
<keyword evidence="2" id="KW-1185">Reference proteome</keyword>
<evidence type="ECO:0000313" key="2">
    <source>
        <dbReference type="Proteomes" id="UP001066276"/>
    </source>
</evidence>
<proteinExistence type="predicted"/>
<accession>A0AAV7S831</accession>
<dbReference type="AlphaFoldDB" id="A0AAV7S831"/>
<sequence>MHDYSIPNIDLYILTETDLFFSSDLKTAVDGADETVAIEGVVVDGSVIDEAVINGVAVVTVNDEVMVVVRSAVDKAVAVVVVINVTVLTEEIAVNELFADAAFLVDGSVDGLTVVNEDIFEGVAGIEGDDERDFLCSDFLDSSLSQVLNFLESLIDETEHSFLHLCS</sequence>
<reference evidence="1" key="1">
    <citation type="journal article" date="2022" name="bioRxiv">
        <title>Sequencing and chromosome-scale assembly of the giantPleurodeles waltlgenome.</title>
        <authorList>
            <person name="Brown T."/>
            <person name="Elewa A."/>
            <person name="Iarovenko S."/>
            <person name="Subramanian E."/>
            <person name="Araus A.J."/>
            <person name="Petzold A."/>
            <person name="Susuki M."/>
            <person name="Suzuki K.-i.T."/>
            <person name="Hayashi T."/>
            <person name="Toyoda A."/>
            <person name="Oliveira C."/>
            <person name="Osipova E."/>
            <person name="Leigh N.D."/>
            <person name="Simon A."/>
            <person name="Yun M.H."/>
        </authorList>
    </citation>
    <scope>NUCLEOTIDE SEQUENCE</scope>
    <source>
        <strain evidence="1">20211129_DDA</strain>
        <tissue evidence="1">Liver</tissue>
    </source>
</reference>
<organism evidence="1 2">
    <name type="scientific">Pleurodeles waltl</name>
    <name type="common">Iberian ribbed newt</name>
    <dbReference type="NCBI Taxonomy" id="8319"/>
    <lineage>
        <taxon>Eukaryota</taxon>
        <taxon>Metazoa</taxon>
        <taxon>Chordata</taxon>
        <taxon>Craniata</taxon>
        <taxon>Vertebrata</taxon>
        <taxon>Euteleostomi</taxon>
        <taxon>Amphibia</taxon>
        <taxon>Batrachia</taxon>
        <taxon>Caudata</taxon>
        <taxon>Salamandroidea</taxon>
        <taxon>Salamandridae</taxon>
        <taxon>Pleurodelinae</taxon>
        <taxon>Pleurodeles</taxon>
    </lineage>
</organism>
<comment type="caution">
    <text evidence="1">The sequence shown here is derived from an EMBL/GenBank/DDBJ whole genome shotgun (WGS) entry which is preliminary data.</text>
</comment>
<dbReference type="EMBL" id="JANPWB010000008">
    <property type="protein sequence ID" value="KAJ1160629.1"/>
    <property type="molecule type" value="Genomic_DNA"/>
</dbReference>
<dbReference type="Proteomes" id="UP001066276">
    <property type="component" value="Chromosome 4_2"/>
</dbReference>
<protein>
    <submittedName>
        <fullName evidence="1">Uncharacterized protein</fullName>
    </submittedName>
</protein>
<evidence type="ECO:0000313" key="1">
    <source>
        <dbReference type="EMBL" id="KAJ1160629.1"/>
    </source>
</evidence>
<gene>
    <name evidence="1" type="ORF">NDU88_001125</name>
</gene>